<dbReference type="PANTHER" id="PTHR10352">
    <property type="entry name" value="EUKARYOTIC TRANSLATION INITIATION FACTOR 3 SUBUNIT G"/>
    <property type="match status" value="1"/>
</dbReference>
<feature type="compositionally biased region" description="Polar residues" evidence="3">
    <location>
        <begin position="203"/>
        <end position="215"/>
    </location>
</feature>
<sequence>MSRVIVKNLPVQADEKALKALFSPYGSITDCYVKRRPDGKSRRYAFIGFNDEEAAARSVKELNSTYMRSQKIEVQVATAPVRQAPQEGESNGVTVSGEGFADAGETGRLKLYHLPVSTDSGVLRRHFEKYGPVSDTHIIIDPVSEFSTGSAFVQFMLPEHAVKALSESHIIGGKIIRLTAALAPRESDDSKLTYKQRQKKQRLNSSADQSTWNTLHTNKGAMTSTLASRLGVSKEDLLSENAAVRMATGEARLARELGIFLESRGIEPDPDAESVRSKTTVLCKNIPEDVSPDDIEAMFSKHAAVSAVYPSPGALLTIVEMADAQSAKVAFRRLAFTPLGKSKVPLYLEWAAITDEARAKARAAKRLERAPKDNPLEMRLTNRDASTPAKAKGALKLVIRNIAFQANAKELRQLLSSFGELKTMRAPKRQNGELRGFGFAEYTSVEDAAEAAKMLNGTHFYGRHLVVEAAEDKKDEDELLGKHSGSSNVKSGKRRKH</sequence>
<dbReference type="Proteomes" id="UP000265618">
    <property type="component" value="Unassembled WGS sequence"/>
</dbReference>
<dbReference type="Pfam" id="PF00076">
    <property type="entry name" value="RRM_1"/>
    <property type="match status" value="3"/>
</dbReference>
<keyword evidence="6" id="KW-1185">Reference proteome</keyword>
<evidence type="ECO:0000256" key="3">
    <source>
        <dbReference type="SAM" id="MobiDB-lite"/>
    </source>
</evidence>
<protein>
    <recommendedName>
        <fullName evidence="4">RRM domain-containing protein</fullName>
    </recommendedName>
</protein>
<dbReference type="InterPro" id="IPR012677">
    <property type="entry name" value="Nucleotide-bd_a/b_plait_sf"/>
</dbReference>
<evidence type="ECO:0000313" key="6">
    <source>
        <dbReference type="Proteomes" id="UP000265618"/>
    </source>
</evidence>
<dbReference type="SUPFAM" id="SSF54928">
    <property type="entry name" value="RNA-binding domain, RBD"/>
    <property type="match status" value="3"/>
</dbReference>
<feature type="region of interest" description="Disordered" evidence="3">
    <location>
        <begin position="187"/>
        <end position="215"/>
    </location>
</feature>
<evidence type="ECO:0000259" key="4">
    <source>
        <dbReference type="PROSITE" id="PS50102"/>
    </source>
</evidence>
<dbReference type="AlphaFoldDB" id="A0A9K3GHL3"/>
<dbReference type="GO" id="GO:0003723">
    <property type="term" value="F:RNA binding"/>
    <property type="evidence" value="ECO:0007669"/>
    <property type="project" value="UniProtKB-UniRule"/>
</dbReference>
<dbReference type="SMART" id="SM00360">
    <property type="entry name" value="RRM"/>
    <property type="match status" value="4"/>
</dbReference>
<evidence type="ECO:0000256" key="1">
    <source>
        <dbReference type="ARBA" id="ARBA00022884"/>
    </source>
</evidence>
<dbReference type="Gene3D" id="3.30.70.330">
    <property type="match status" value="4"/>
</dbReference>
<dbReference type="OrthoDB" id="439639at2759"/>
<dbReference type="InterPro" id="IPR000504">
    <property type="entry name" value="RRM_dom"/>
</dbReference>
<organism evidence="5 6">
    <name type="scientific">Kipferlia bialata</name>
    <dbReference type="NCBI Taxonomy" id="797122"/>
    <lineage>
        <taxon>Eukaryota</taxon>
        <taxon>Metamonada</taxon>
        <taxon>Carpediemonas-like organisms</taxon>
        <taxon>Kipferlia</taxon>
    </lineage>
</organism>
<name>A0A9K3GHL3_9EUKA</name>
<dbReference type="InterPro" id="IPR035979">
    <property type="entry name" value="RBD_domain_sf"/>
</dbReference>
<feature type="region of interest" description="Disordered" evidence="3">
    <location>
        <begin position="472"/>
        <end position="497"/>
    </location>
</feature>
<reference evidence="5 6" key="1">
    <citation type="journal article" date="2018" name="PLoS ONE">
        <title>The draft genome of Kipferlia bialata reveals reductive genome evolution in fornicate parasites.</title>
        <authorList>
            <person name="Tanifuji G."/>
            <person name="Takabayashi S."/>
            <person name="Kume K."/>
            <person name="Takagi M."/>
            <person name="Nakayama T."/>
            <person name="Kamikawa R."/>
            <person name="Inagaki Y."/>
            <person name="Hashimoto T."/>
        </authorList>
    </citation>
    <scope>NUCLEOTIDE SEQUENCE [LARGE SCALE GENOMIC DNA]</scope>
    <source>
        <strain evidence="5">NY0173</strain>
    </source>
</reference>
<proteinExistence type="predicted"/>
<dbReference type="PROSITE" id="PS50102">
    <property type="entry name" value="RRM"/>
    <property type="match status" value="3"/>
</dbReference>
<comment type="caution">
    <text evidence="5">The sequence shown here is derived from an EMBL/GenBank/DDBJ whole genome shotgun (WGS) entry which is preliminary data.</text>
</comment>
<keyword evidence="1 2" id="KW-0694">RNA-binding</keyword>
<gene>
    <name evidence="5" type="ORF">KIPB_004643</name>
</gene>
<dbReference type="EMBL" id="BDIP01001009">
    <property type="protein sequence ID" value="GIQ83338.1"/>
    <property type="molecule type" value="Genomic_DNA"/>
</dbReference>
<feature type="domain" description="RRM" evidence="4">
    <location>
        <begin position="395"/>
        <end position="472"/>
    </location>
</feature>
<accession>A0A9K3GHL3</accession>
<evidence type="ECO:0000313" key="5">
    <source>
        <dbReference type="EMBL" id="GIQ83338.1"/>
    </source>
</evidence>
<dbReference type="CDD" id="cd12320">
    <property type="entry name" value="RRM6_RBM19_RRM5_MRD1"/>
    <property type="match status" value="1"/>
</dbReference>
<feature type="domain" description="RRM" evidence="4">
    <location>
        <begin position="2"/>
        <end position="79"/>
    </location>
</feature>
<evidence type="ECO:0000256" key="2">
    <source>
        <dbReference type="PROSITE-ProRule" id="PRU00176"/>
    </source>
</evidence>
<feature type="domain" description="RRM" evidence="4">
    <location>
        <begin position="107"/>
        <end position="183"/>
    </location>
</feature>